<name>A0A1F6X2S6_9BACT</name>
<evidence type="ECO:0000313" key="1">
    <source>
        <dbReference type="EMBL" id="OGI88405.1"/>
    </source>
</evidence>
<protein>
    <submittedName>
        <fullName evidence="1">Uncharacterized protein</fullName>
    </submittedName>
</protein>
<dbReference type="EMBL" id="MFUP01000004">
    <property type="protein sequence ID" value="OGI88405.1"/>
    <property type="molecule type" value="Genomic_DNA"/>
</dbReference>
<evidence type="ECO:0000313" key="2">
    <source>
        <dbReference type="Proteomes" id="UP000185809"/>
    </source>
</evidence>
<accession>A0A1F6X2S6</accession>
<comment type="caution">
    <text evidence="1">The sequence shown here is derived from an EMBL/GenBank/DDBJ whole genome shotgun (WGS) entry which is preliminary data.</text>
</comment>
<proteinExistence type="predicted"/>
<sequence length="197" mass="22631">MRLFILNPDQGFENKDISKRSKIKLISLPVEINLLKSIGFIKKKNFFKEEEKKSRAKKRKKTPPIIVKKKVSGWFLNSDFKYLAPLKLLLVGADLVSKDNIVNQFRNAGKIKLLLISGIFVNYLNSQLDLLIVGDQLKQGIIDSTIKTIESEIGKELAYAVFDTPTFLYRLEMGDKLICNTLDFPHKRIIDVLEFSR</sequence>
<organism evidence="1 2">
    <name type="scientific">Candidatus Nomurabacteria bacterium RIFCSPLOWO2_01_FULL_33_24</name>
    <dbReference type="NCBI Taxonomy" id="1801765"/>
    <lineage>
        <taxon>Bacteria</taxon>
        <taxon>Candidatus Nomuraibacteriota</taxon>
    </lineage>
</organism>
<gene>
    <name evidence="1" type="ORF">A2995_00910</name>
</gene>
<reference evidence="1 2" key="1">
    <citation type="journal article" date="2016" name="Nat. Commun.">
        <title>Thousands of microbial genomes shed light on interconnected biogeochemical processes in an aquifer system.</title>
        <authorList>
            <person name="Anantharaman K."/>
            <person name="Brown C.T."/>
            <person name="Hug L.A."/>
            <person name="Sharon I."/>
            <person name="Castelle C.J."/>
            <person name="Probst A.J."/>
            <person name="Thomas B.C."/>
            <person name="Singh A."/>
            <person name="Wilkins M.J."/>
            <person name="Karaoz U."/>
            <person name="Brodie E.L."/>
            <person name="Williams K.H."/>
            <person name="Hubbard S.S."/>
            <person name="Banfield J.F."/>
        </authorList>
    </citation>
    <scope>NUCLEOTIDE SEQUENCE [LARGE SCALE GENOMIC DNA]</scope>
</reference>
<dbReference type="Proteomes" id="UP000185809">
    <property type="component" value="Unassembled WGS sequence"/>
</dbReference>
<dbReference type="AlphaFoldDB" id="A0A1F6X2S6"/>